<feature type="binding site" evidence="7">
    <location>
        <begin position="151"/>
        <end position="154"/>
    </location>
    <ligand>
        <name>carbamoyl phosphate</name>
        <dbReference type="ChEBI" id="CHEBI:58228"/>
    </ligand>
</feature>
<dbReference type="NCBIfam" id="TIGR00658">
    <property type="entry name" value="orni_carb_tr"/>
    <property type="match status" value="1"/>
</dbReference>
<dbReference type="AlphaFoldDB" id="A0A6G8AY87"/>
<organism evidence="10 11">
    <name type="scientific">Weissella coleopterorum</name>
    <dbReference type="NCBI Taxonomy" id="2714949"/>
    <lineage>
        <taxon>Bacteria</taxon>
        <taxon>Bacillati</taxon>
        <taxon>Bacillota</taxon>
        <taxon>Bacilli</taxon>
        <taxon>Lactobacillales</taxon>
        <taxon>Lactobacillaceae</taxon>
        <taxon>Weissella</taxon>
    </lineage>
</organism>
<dbReference type="PANTHER" id="PTHR45753:SF1">
    <property type="entry name" value="ORNITHINE CARBAMOYLTRANSFERASE, CATABOLIC"/>
    <property type="match status" value="1"/>
</dbReference>
<comment type="similarity">
    <text evidence="2 7">Belongs to the aspartate/ornithine carbamoyltransferase superfamily. OTCase family.</text>
</comment>
<evidence type="ECO:0000256" key="4">
    <source>
        <dbReference type="ARBA" id="ARBA00022490"/>
    </source>
</evidence>
<dbReference type="FunFam" id="3.40.50.1370:FF:000008">
    <property type="entry name" value="Ornithine carbamoyltransferase"/>
    <property type="match status" value="1"/>
</dbReference>
<feature type="domain" description="Aspartate/ornithine carbamoyltransferase Asp/Orn-binding" evidence="8">
    <location>
        <begin position="172"/>
        <end position="347"/>
    </location>
</feature>
<dbReference type="Proteomes" id="UP000500741">
    <property type="component" value="Chromosome"/>
</dbReference>
<name>A0A6G8AY87_9LACO</name>
<feature type="binding site" evidence="7">
    <location>
        <begin position="67"/>
        <end position="70"/>
    </location>
    <ligand>
        <name>carbamoyl phosphate</name>
        <dbReference type="ChEBI" id="CHEBI:58228"/>
    </ligand>
</feature>
<feature type="binding site" evidence="7">
    <location>
        <position position="184"/>
    </location>
    <ligand>
        <name>L-ornithine</name>
        <dbReference type="ChEBI" id="CHEBI:46911"/>
    </ligand>
</feature>
<dbReference type="PRINTS" id="PR00100">
    <property type="entry name" value="AOTCASE"/>
</dbReference>
<dbReference type="PRINTS" id="PR00102">
    <property type="entry name" value="OTCASE"/>
</dbReference>
<evidence type="ECO:0000313" key="10">
    <source>
        <dbReference type="EMBL" id="QIL49966.1"/>
    </source>
</evidence>
<dbReference type="PANTHER" id="PTHR45753">
    <property type="entry name" value="ORNITHINE CARBAMOYLTRANSFERASE, MITOCHONDRIAL"/>
    <property type="match status" value="1"/>
</dbReference>
<feature type="binding site" evidence="7">
    <location>
        <position position="248"/>
    </location>
    <ligand>
        <name>L-ornithine</name>
        <dbReference type="ChEBI" id="CHEBI:46911"/>
    </ligand>
</feature>
<evidence type="ECO:0000256" key="7">
    <source>
        <dbReference type="HAMAP-Rule" id="MF_01109"/>
    </source>
</evidence>
<evidence type="ECO:0000313" key="11">
    <source>
        <dbReference type="Proteomes" id="UP000500741"/>
    </source>
</evidence>
<feature type="binding site" evidence="7">
    <location>
        <position position="337"/>
    </location>
    <ligand>
        <name>carbamoyl phosphate</name>
        <dbReference type="ChEBI" id="CHEBI:58228"/>
    </ligand>
</feature>
<dbReference type="GO" id="GO:0005737">
    <property type="term" value="C:cytoplasm"/>
    <property type="evidence" value="ECO:0007669"/>
    <property type="project" value="UniProtKB-SubCell"/>
</dbReference>
<dbReference type="InterPro" id="IPR002292">
    <property type="entry name" value="Orn/put_carbamltrans"/>
</dbReference>
<reference evidence="10 11" key="1">
    <citation type="submission" date="2020-03" db="EMBL/GenBank/DDBJ databases">
        <title>Weissella sp. nov., isolated from Cybister lewisianus.</title>
        <authorList>
            <person name="Hyun D.-W."/>
            <person name="Bae J.-W."/>
        </authorList>
    </citation>
    <scope>NUCLEOTIDE SEQUENCE [LARGE SCALE GENOMIC DNA]</scope>
    <source>
        <strain evidence="10 11">HDW19</strain>
    </source>
</reference>
<dbReference type="InterPro" id="IPR036901">
    <property type="entry name" value="Asp/Orn_carbamoylTrfase_sf"/>
</dbReference>
<dbReference type="GO" id="GO:0019240">
    <property type="term" value="P:citrulline biosynthetic process"/>
    <property type="evidence" value="ECO:0007669"/>
    <property type="project" value="TreeGrafter"/>
</dbReference>
<dbReference type="Gene3D" id="3.40.50.1370">
    <property type="entry name" value="Aspartate/ornithine carbamoyltransferase"/>
    <property type="match status" value="2"/>
</dbReference>
<accession>A0A6G8AY87</accession>
<feature type="binding site" evidence="7">
    <location>
        <begin position="288"/>
        <end position="289"/>
    </location>
    <ligand>
        <name>carbamoyl phosphate</name>
        <dbReference type="ChEBI" id="CHEBI:58228"/>
    </ligand>
</feature>
<comment type="catalytic activity">
    <reaction evidence="6 7">
        <text>carbamoyl phosphate + L-ornithine = L-citrulline + phosphate + H(+)</text>
        <dbReference type="Rhea" id="RHEA:19513"/>
        <dbReference type="ChEBI" id="CHEBI:15378"/>
        <dbReference type="ChEBI" id="CHEBI:43474"/>
        <dbReference type="ChEBI" id="CHEBI:46911"/>
        <dbReference type="ChEBI" id="CHEBI:57743"/>
        <dbReference type="ChEBI" id="CHEBI:58228"/>
        <dbReference type="EC" id="2.1.3.3"/>
    </reaction>
</comment>
<dbReference type="RefSeq" id="WP_166009110.1">
    <property type="nucleotide sequence ID" value="NZ_CP049888.1"/>
</dbReference>
<dbReference type="Pfam" id="PF00185">
    <property type="entry name" value="OTCace"/>
    <property type="match status" value="1"/>
</dbReference>
<dbReference type="Pfam" id="PF02729">
    <property type="entry name" value="OTCace_N"/>
    <property type="match status" value="1"/>
</dbReference>
<feature type="binding site" evidence="7">
    <location>
        <begin position="252"/>
        <end position="253"/>
    </location>
    <ligand>
        <name>L-ornithine</name>
        <dbReference type="ChEBI" id="CHEBI:46911"/>
    </ligand>
</feature>
<dbReference type="GO" id="GO:0042450">
    <property type="term" value="P:L-arginine biosynthetic process via ornithine"/>
    <property type="evidence" value="ECO:0007669"/>
    <property type="project" value="UniProtKB-UniRule"/>
</dbReference>
<evidence type="ECO:0000256" key="5">
    <source>
        <dbReference type="ARBA" id="ARBA00022679"/>
    </source>
</evidence>
<protein>
    <recommendedName>
        <fullName evidence="3 7">Ornithine carbamoyltransferase</fullName>
        <shortName evidence="7">OTCase</shortName>
        <ecNumber evidence="3 7">2.1.3.3</ecNumber>
    </recommendedName>
</protein>
<evidence type="ECO:0000259" key="9">
    <source>
        <dbReference type="Pfam" id="PF02729"/>
    </source>
</evidence>
<dbReference type="InterPro" id="IPR006131">
    <property type="entry name" value="Asp_carbamoyltransf_Asp/Orn-bd"/>
</dbReference>
<feature type="binding site" evidence="7">
    <location>
        <position position="94"/>
    </location>
    <ligand>
        <name>carbamoyl phosphate</name>
        <dbReference type="ChEBI" id="CHEBI:58228"/>
    </ligand>
</feature>
<feature type="binding site" evidence="7">
    <location>
        <position position="118"/>
    </location>
    <ligand>
        <name>carbamoyl phosphate</name>
        <dbReference type="ChEBI" id="CHEBI:58228"/>
    </ligand>
</feature>
<dbReference type="InterPro" id="IPR006132">
    <property type="entry name" value="Asp/Orn_carbamoyltranf_P-bd"/>
</dbReference>
<evidence type="ECO:0000256" key="2">
    <source>
        <dbReference type="ARBA" id="ARBA00007805"/>
    </source>
</evidence>
<evidence type="ECO:0000259" key="8">
    <source>
        <dbReference type="Pfam" id="PF00185"/>
    </source>
</evidence>
<sequence length="358" mass="39559">MTNYDVLRGMNGRSFLKEIDFTPAELQELINLSIDLRDELETQKSGGATVTKYLHDKNVILLFSKTSTRTRLSFEFGADELGANTVYIDPNSSQFGKKESVADSARVFAGMADGIEYRGFAQSDMEAMAENAVDTKGRHKPVWNGLTDEWHPTQMIADFMTVQEEFGHLGNDITLTFVGDGRNNVAHSLLVAGTMLGVNVHIVAPKELQPASDVVAIAEKYAKETGAKPMITSDVDEGVKGSNVLYADVWVSMGEDNWEERLNLLGDYQINADLMAKTGHEDTILMHCLPAYHDMNTKMANDAHENFPGMVGEDGIEVTNEVFEGSQGRQFEEAENRKHSIKAIMVATLGDMSMYPES</sequence>
<dbReference type="KEGG" id="wco:G7084_00665"/>
<dbReference type="HAMAP" id="MF_01109">
    <property type="entry name" value="OTCase"/>
    <property type="match status" value="1"/>
</dbReference>
<feature type="domain" description="Aspartate/ornithine carbamoyltransferase carbamoyl-P binding" evidence="9">
    <location>
        <begin position="13"/>
        <end position="164"/>
    </location>
</feature>
<evidence type="ECO:0000256" key="1">
    <source>
        <dbReference type="ARBA" id="ARBA00004496"/>
    </source>
</evidence>
<dbReference type="GO" id="GO:0004585">
    <property type="term" value="F:ornithine carbamoyltransferase activity"/>
    <property type="evidence" value="ECO:0007669"/>
    <property type="project" value="UniProtKB-UniRule"/>
</dbReference>
<dbReference type="SUPFAM" id="SSF53671">
    <property type="entry name" value="Aspartate/ornithine carbamoyltransferase"/>
    <property type="match status" value="1"/>
</dbReference>
<dbReference type="InterPro" id="IPR006130">
    <property type="entry name" value="Asp/Orn_carbamoylTrfase"/>
</dbReference>
<dbReference type="EC" id="2.1.3.3" evidence="3 7"/>
<keyword evidence="11" id="KW-1185">Reference proteome</keyword>
<gene>
    <name evidence="10" type="primary">argF</name>
    <name evidence="10" type="ORF">G7084_00665</name>
</gene>
<keyword evidence="4 7" id="KW-0963">Cytoplasm</keyword>
<keyword evidence="5 7" id="KW-0808">Transferase</keyword>
<dbReference type="InterPro" id="IPR024904">
    <property type="entry name" value="OTCase_ArgI"/>
</dbReference>
<proteinExistence type="inferred from homology"/>
<evidence type="ECO:0000256" key="6">
    <source>
        <dbReference type="ARBA" id="ARBA00048772"/>
    </source>
</evidence>
<dbReference type="PROSITE" id="PS00097">
    <property type="entry name" value="CARBAMOYLTRANSFERASE"/>
    <property type="match status" value="1"/>
</dbReference>
<comment type="subcellular location">
    <subcellularLocation>
        <location evidence="1 7">Cytoplasm</location>
    </subcellularLocation>
</comment>
<dbReference type="EMBL" id="CP049888">
    <property type="protein sequence ID" value="QIL49966.1"/>
    <property type="molecule type" value="Genomic_DNA"/>
</dbReference>
<evidence type="ECO:0000256" key="3">
    <source>
        <dbReference type="ARBA" id="ARBA00013007"/>
    </source>
</evidence>
<dbReference type="GO" id="GO:0016597">
    <property type="term" value="F:amino acid binding"/>
    <property type="evidence" value="ECO:0007669"/>
    <property type="project" value="InterPro"/>
</dbReference>